<dbReference type="OrthoDB" id="8525200at2"/>
<dbReference type="PANTHER" id="PTHR38765:SF1">
    <property type="entry name" value="DUF484 DOMAIN-CONTAINING PROTEIN"/>
    <property type="match status" value="1"/>
</dbReference>
<keyword evidence="1" id="KW-0175">Coiled coil</keyword>
<reference evidence="2 3" key="1">
    <citation type="journal article" date="2011" name="Front. Microbiol.">
        <title>Genomic signatures of strain selection and enhancement in Bacillus atrophaeus var. globigii, a historical biowarfare simulant.</title>
        <authorList>
            <person name="Gibbons H.S."/>
            <person name="Broomall S.M."/>
            <person name="McNew L.A."/>
            <person name="Daligault H."/>
            <person name="Chapman C."/>
            <person name="Bruce D."/>
            <person name="Karavis M."/>
            <person name="Krepps M."/>
            <person name="McGregor P.A."/>
            <person name="Hong C."/>
            <person name="Park K.H."/>
            <person name="Akmal A."/>
            <person name="Feldman A."/>
            <person name="Lin J.S."/>
            <person name="Chang W.E."/>
            <person name="Higgs B.W."/>
            <person name="Demirev P."/>
            <person name="Lindquist J."/>
            <person name="Liem A."/>
            <person name="Fochler E."/>
            <person name="Read T.D."/>
            <person name="Tapia R."/>
            <person name="Johnson S."/>
            <person name="Bishop-Lilly K.A."/>
            <person name="Detter C."/>
            <person name="Han C."/>
            <person name="Sozhamannan S."/>
            <person name="Rosenzweig C.N."/>
            <person name="Skowronski E.W."/>
        </authorList>
    </citation>
    <scope>NUCLEOTIDE SEQUENCE [LARGE SCALE GENOMIC DNA]</scope>
    <source>
        <strain evidence="2 3">PIT1</strain>
    </source>
</reference>
<dbReference type="PANTHER" id="PTHR38765">
    <property type="entry name" value="DUF484 DOMAIN-CONTAINING PROTEIN"/>
    <property type="match status" value="1"/>
</dbReference>
<evidence type="ECO:0000256" key="1">
    <source>
        <dbReference type="SAM" id="Coils"/>
    </source>
</evidence>
<sequence>MSDESAKVLTDAKVDDALIAEYLAENPDFFEHHPQLLQQMRLRHSAQGAVSLVERQQQILRDRVRQLEEEITDLMVTARRNEELFKCYNALYSALLDCGSVSAVMDTIQATFAEQLQMPAVTLKFFDSPLPLAEQYSFTADTHKQLLSKRFKDSRIYLGRLSQEEQRLLFPDQAVASVALLLLGKDGELGMLAIGNHDPSHFDPAMDSLLITQLQALLSHLLPTLMAHEAG</sequence>
<dbReference type="Gene3D" id="3.30.450.40">
    <property type="match status" value="1"/>
</dbReference>
<feature type="coiled-coil region" evidence="1">
    <location>
        <begin position="50"/>
        <end position="84"/>
    </location>
</feature>
<protein>
    <submittedName>
        <fullName evidence="2">DUF484 domain-containing protein</fullName>
    </submittedName>
</protein>
<evidence type="ECO:0000313" key="3">
    <source>
        <dbReference type="Proteomes" id="UP000288279"/>
    </source>
</evidence>
<dbReference type="InterPro" id="IPR029016">
    <property type="entry name" value="GAF-like_dom_sf"/>
</dbReference>
<comment type="caution">
    <text evidence="2">The sequence shown here is derived from an EMBL/GenBank/DDBJ whole genome shotgun (WGS) entry which is preliminary data.</text>
</comment>
<dbReference type="EMBL" id="PIQG01000003">
    <property type="protein sequence ID" value="RUO76632.1"/>
    <property type="molecule type" value="Genomic_DNA"/>
</dbReference>
<dbReference type="InterPro" id="IPR007435">
    <property type="entry name" value="DUF484"/>
</dbReference>
<dbReference type="AlphaFoldDB" id="A0A432ZH67"/>
<gene>
    <name evidence="2" type="ORF">CWI83_06785</name>
</gene>
<dbReference type="Pfam" id="PF04340">
    <property type="entry name" value="DUF484"/>
    <property type="match status" value="1"/>
</dbReference>
<accession>A0A432ZH67</accession>
<organism evidence="2 3">
    <name type="scientific">Pseudidiomarina taiwanensis</name>
    <dbReference type="NCBI Taxonomy" id="337250"/>
    <lineage>
        <taxon>Bacteria</taxon>
        <taxon>Pseudomonadati</taxon>
        <taxon>Pseudomonadota</taxon>
        <taxon>Gammaproteobacteria</taxon>
        <taxon>Alteromonadales</taxon>
        <taxon>Idiomarinaceae</taxon>
        <taxon>Pseudidiomarina</taxon>
    </lineage>
</organism>
<keyword evidence="3" id="KW-1185">Reference proteome</keyword>
<evidence type="ECO:0000313" key="2">
    <source>
        <dbReference type="EMBL" id="RUO76632.1"/>
    </source>
</evidence>
<dbReference type="RefSeq" id="WP_126827452.1">
    <property type="nucleotide sequence ID" value="NZ_PIQG01000003.1"/>
</dbReference>
<dbReference type="Proteomes" id="UP000288279">
    <property type="component" value="Unassembled WGS sequence"/>
</dbReference>
<name>A0A432ZH67_9GAMM</name>
<proteinExistence type="predicted"/>